<dbReference type="RefSeq" id="WP_094276982.1">
    <property type="nucleotide sequence ID" value="NZ_NQJF01000002.1"/>
</dbReference>
<dbReference type="EMBL" id="SODO01000003">
    <property type="protein sequence ID" value="TDW60196.1"/>
    <property type="molecule type" value="Genomic_DNA"/>
</dbReference>
<comment type="subcellular location">
    <subcellularLocation>
        <location evidence="1 6">Cytoplasm</location>
        <location evidence="1 6">Cytosol</location>
    </subcellularLocation>
</comment>
<evidence type="ECO:0000256" key="3">
    <source>
        <dbReference type="ARBA" id="ARBA00022490"/>
    </source>
</evidence>
<name>A0A235CMJ3_9GAMM</name>
<keyword evidence="5" id="KW-0143">Chaperone</keyword>
<keyword evidence="3 6" id="KW-0963">Cytoplasm</keyword>
<dbReference type="PANTHER" id="PTHR34773:SF1">
    <property type="entry name" value="FLAGELLAR SECRETION CHAPERONE FLIS"/>
    <property type="match status" value="1"/>
</dbReference>
<comment type="similarity">
    <text evidence="2 6">Belongs to the FliS family.</text>
</comment>
<dbReference type="SUPFAM" id="SSF101116">
    <property type="entry name" value="Flagellar export chaperone FliS"/>
    <property type="match status" value="1"/>
</dbReference>
<dbReference type="GO" id="GO:0044780">
    <property type="term" value="P:bacterial-type flagellum assembly"/>
    <property type="evidence" value="ECO:0007669"/>
    <property type="project" value="InterPro"/>
</dbReference>
<dbReference type="Pfam" id="PF02561">
    <property type="entry name" value="FliS"/>
    <property type="match status" value="1"/>
</dbReference>
<dbReference type="NCBIfam" id="TIGR00208">
    <property type="entry name" value="fliS"/>
    <property type="match status" value="1"/>
</dbReference>
<keyword evidence="4 6" id="KW-1005">Bacterial flagellum biogenesis</keyword>
<dbReference type="PIRSF" id="PIRSF039090">
    <property type="entry name" value="Flis"/>
    <property type="match status" value="1"/>
</dbReference>
<keyword evidence="7" id="KW-0966">Cell projection</keyword>
<protein>
    <recommendedName>
        <fullName evidence="6">Flagellar secretion chaperone FliS</fullName>
    </recommendedName>
</protein>
<evidence type="ECO:0000256" key="5">
    <source>
        <dbReference type="ARBA" id="ARBA00023186"/>
    </source>
</evidence>
<dbReference type="CDD" id="cd16098">
    <property type="entry name" value="FliS"/>
    <property type="match status" value="1"/>
</dbReference>
<dbReference type="Proteomes" id="UP000295058">
    <property type="component" value="Unassembled WGS sequence"/>
</dbReference>
<evidence type="ECO:0000256" key="2">
    <source>
        <dbReference type="ARBA" id="ARBA00008787"/>
    </source>
</evidence>
<dbReference type="PANTHER" id="PTHR34773">
    <property type="entry name" value="FLAGELLAR SECRETION CHAPERONE FLIS"/>
    <property type="match status" value="1"/>
</dbReference>
<dbReference type="EMBL" id="NQJF01000002">
    <property type="protein sequence ID" value="OYD25793.1"/>
    <property type="molecule type" value="Genomic_DNA"/>
</dbReference>
<sequence length="131" mass="14159">MFDADSGLDIYQHTHTDARAAQASPRELVLMLMDGLMDEIARAEGHIVAGRIEQKGQSIAKAIDIIGGLDSSLDMENGGELALNLHALYDFCGRQLFSASVNNDVSLLAPVYRVLTDLRDGWQGMGTEVPA</sequence>
<proteinExistence type="inferred from homology"/>
<dbReference type="Gene3D" id="1.20.120.340">
    <property type="entry name" value="Flagellar protein FliS"/>
    <property type="match status" value="1"/>
</dbReference>
<dbReference type="AlphaFoldDB" id="A0A235CMJ3"/>
<dbReference type="Proteomes" id="UP000243640">
    <property type="component" value="Unassembled WGS sequence"/>
</dbReference>
<evidence type="ECO:0000313" key="10">
    <source>
        <dbReference type="Proteomes" id="UP000295058"/>
    </source>
</evidence>
<gene>
    <name evidence="7" type="primary">fliS</name>
    <name evidence="7" type="ORF">B6S09_02840</name>
    <name evidence="8" type="ORF">LY04_01191</name>
</gene>
<dbReference type="GO" id="GO:0005829">
    <property type="term" value="C:cytosol"/>
    <property type="evidence" value="ECO:0007669"/>
    <property type="project" value="UniProtKB-SubCell"/>
</dbReference>
<evidence type="ECO:0000256" key="4">
    <source>
        <dbReference type="ARBA" id="ARBA00022795"/>
    </source>
</evidence>
<reference evidence="8 10" key="2">
    <citation type="submission" date="2019-03" db="EMBL/GenBank/DDBJ databases">
        <title>Genomic Encyclopedia of Archaeal and Bacterial Type Strains, Phase II (KMG-II): from individual species to whole genera.</title>
        <authorList>
            <person name="Goeker M."/>
        </authorList>
    </citation>
    <scope>NUCLEOTIDE SEQUENCE [LARGE SCALE GENOMIC DNA]</scope>
    <source>
        <strain evidence="8 10">DSM 15594</strain>
    </source>
</reference>
<evidence type="ECO:0000256" key="1">
    <source>
        <dbReference type="ARBA" id="ARBA00004514"/>
    </source>
</evidence>
<accession>A0A235CMJ3</accession>
<comment type="caution">
    <text evidence="7">The sequence shown here is derived from an EMBL/GenBank/DDBJ whole genome shotgun (WGS) entry which is preliminary data.</text>
</comment>
<evidence type="ECO:0000313" key="7">
    <source>
        <dbReference type="EMBL" id="OYD25793.1"/>
    </source>
</evidence>
<evidence type="ECO:0000313" key="8">
    <source>
        <dbReference type="EMBL" id="TDW60196.1"/>
    </source>
</evidence>
<dbReference type="InterPro" id="IPR003713">
    <property type="entry name" value="FliS"/>
</dbReference>
<evidence type="ECO:0000256" key="6">
    <source>
        <dbReference type="PIRNR" id="PIRNR039090"/>
    </source>
</evidence>
<keyword evidence="7" id="KW-0282">Flagellum</keyword>
<dbReference type="InterPro" id="IPR036584">
    <property type="entry name" value="FliS_sf"/>
</dbReference>
<dbReference type="OrthoDB" id="9792010at2"/>
<keyword evidence="7" id="KW-0969">Cilium</keyword>
<organism evidence="7 9">
    <name type="scientific">Oceanimonas baumannii</name>
    <dbReference type="NCBI Taxonomy" id="129578"/>
    <lineage>
        <taxon>Bacteria</taxon>
        <taxon>Pseudomonadati</taxon>
        <taxon>Pseudomonadota</taxon>
        <taxon>Gammaproteobacteria</taxon>
        <taxon>Aeromonadales</taxon>
        <taxon>Aeromonadaceae</taxon>
        <taxon>Oceanimonas</taxon>
    </lineage>
</organism>
<reference evidence="7 9" key="1">
    <citation type="submission" date="2017-08" db="EMBL/GenBank/DDBJ databases">
        <title>Draft Genome Sequence of the Marine Bacterium Oceanimonas baumannii ATCC 700832.</title>
        <authorList>
            <person name="Mcclelland W.D."/>
            <person name="Brennan M.A."/>
            <person name="Trachtenberg A.M."/>
            <person name="Maclea K.S."/>
        </authorList>
    </citation>
    <scope>NUCLEOTIDE SEQUENCE [LARGE SCALE GENOMIC DNA]</scope>
    <source>
        <strain evidence="7 9">ATCC 700832</strain>
    </source>
</reference>
<keyword evidence="10" id="KW-1185">Reference proteome</keyword>
<evidence type="ECO:0000313" key="9">
    <source>
        <dbReference type="Proteomes" id="UP000243640"/>
    </source>
</evidence>